<reference evidence="2 3" key="1">
    <citation type="submission" date="2014-10" db="EMBL/GenBank/DDBJ databases">
        <title>Genome sequence of Erwinia typographi M043b.</title>
        <authorList>
            <person name="Chan K.-G."/>
            <person name="Tan W.-S."/>
        </authorList>
    </citation>
    <scope>NUCLEOTIDE SEQUENCE [LARGE SCALE GENOMIC DNA]</scope>
    <source>
        <strain evidence="2 3">M043b</strain>
    </source>
</reference>
<evidence type="ECO:0000259" key="1">
    <source>
        <dbReference type="Pfam" id="PF19077"/>
    </source>
</evidence>
<keyword evidence="3" id="KW-1185">Reference proteome</keyword>
<dbReference type="Pfam" id="PF19077">
    <property type="entry name" value="Big_13"/>
    <property type="match status" value="4"/>
</dbReference>
<proteinExistence type="predicted"/>
<dbReference type="InterPro" id="IPR044016">
    <property type="entry name" value="Big_13"/>
</dbReference>
<evidence type="ECO:0000313" key="3">
    <source>
        <dbReference type="Proteomes" id="UP000030351"/>
    </source>
</evidence>
<name>A0A0A3YKX5_9GAMM</name>
<dbReference type="InterPro" id="IPR013783">
    <property type="entry name" value="Ig-like_fold"/>
</dbReference>
<dbReference type="STRING" id="371042.NG99_27305"/>
<organism evidence="2 3">
    <name type="scientific">Erwinia typographi</name>
    <dbReference type="NCBI Taxonomy" id="371042"/>
    <lineage>
        <taxon>Bacteria</taxon>
        <taxon>Pseudomonadati</taxon>
        <taxon>Pseudomonadota</taxon>
        <taxon>Gammaproteobacteria</taxon>
        <taxon>Enterobacterales</taxon>
        <taxon>Erwiniaceae</taxon>
        <taxon>Erwinia</taxon>
    </lineage>
</organism>
<feature type="domain" description="Bacterial Ig-like" evidence="1">
    <location>
        <begin position="330"/>
        <end position="403"/>
    </location>
</feature>
<comment type="caution">
    <text evidence="2">The sequence shown here is derived from an EMBL/GenBank/DDBJ whole genome shotgun (WGS) entry which is preliminary data.</text>
</comment>
<evidence type="ECO:0000313" key="2">
    <source>
        <dbReference type="EMBL" id="KGT85971.1"/>
    </source>
</evidence>
<accession>A0A0A3YKX5</accession>
<sequence length="624" mass="66572">MKLPNGQTHALPPVKIIVALPDLELKVTDHVGTDTGLLHNGDTTDDARVTLSGKGVPGATVRISEGIVGKYGSLTEYVRVDGEGNWSWTPEKPLSEGKHILSISSQGKNQIFELNVDTSSVVPEMSLNVTDNVGTETGVLANNATTDDSHPLLSGTAPAGSWVSIYDNGRWVSDTRTDASGNWSFRYLFLSEGEHVISGNVRLANGYSHKIPPVKINVALPDLELKVTDHVGTDTGLLHSGDTTDDACVTLSGKGVPGATVRISEGIVGKYGSLTEYVRVDGEGNWSWTPEKPLSEGKHFLSISSQGKNQIFELNVDTSSVVPEMSLNVTDNVGTETGSIANGGMTDDNRPVISGNTKPHTLVTIYDISHNALLGYANSDSNGHYEMQLPRLADGQHRIQVTFGRRGEAEQIDFTVNTRELMPNANIEAIFSVAENGELTAVNTGESLKSGELLFKGTALRESSIHVYDQGEMVGYARVNLDGEWQLSLKSLSEGEHTFSIRASGPGGKIQALPDITFEVHTLSAEPLVLLIDTDEAQLLIAAGQDTEVEVAMPNDLLPVSLADVLPQQPAELELKGAAVSDSGEQVASEAVYAAAEAIEPVIAEVPLYFSSGAELLPELYAAK</sequence>
<feature type="domain" description="Bacterial Ig-like" evidence="1">
    <location>
        <begin position="29"/>
        <end position="105"/>
    </location>
</feature>
<feature type="domain" description="Bacterial Ig-like" evidence="1">
    <location>
        <begin position="229"/>
        <end position="305"/>
    </location>
</feature>
<dbReference type="Gene3D" id="3.30.420.430">
    <property type="match status" value="1"/>
</dbReference>
<dbReference type="EMBL" id="JRUQ01000132">
    <property type="protein sequence ID" value="KGT85971.1"/>
    <property type="molecule type" value="Genomic_DNA"/>
</dbReference>
<dbReference type="eggNOG" id="COG2931">
    <property type="taxonomic scope" value="Bacteria"/>
</dbReference>
<dbReference type="Proteomes" id="UP000030351">
    <property type="component" value="Unassembled WGS sequence"/>
</dbReference>
<feature type="domain" description="Bacterial Ig-like" evidence="1">
    <location>
        <begin position="130"/>
        <end position="201"/>
    </location>
</feature>
<dbReference type="Gene3D" id="2.60.40.10">
    <property type="entry name" value="Immunoglobulins"/>
    <property type="match status" value="4"/>
</dbReference>
<protein>
    <recommendedName>
        <fullName evidence="1">Bacterial Ig-like domain-containing protein</fullName>
    </recommendedName>
</protein>
<dbReference type="AlphaFoldDB" id="A0A0A3YKX5"/>
<gene>
    <name evidence="2" type="ORF">NG99_27305</name>
</gene>